<proteinExistence type="predicted"/>
<gene>
    <name evidence="1" type="ORF">BDY19DRAFT_954534</name>
</gene>
<evidence type="ECO:0000313" key="1">
    <source>
        <dbReference type="EMBL" id="KAI0087601.1"/>
    </source>
</evidence>
<protein>
    <submittedName>
        <fullName evidence="1">Pre-RNA processing PIH1/Nop17-domain-containing protein</fullName>
    </submittedName>
</protein>
<name>A0ACB8U035_9APHY</name>
<dbReference type="EMBL" id="MU274917">
    <property type="protein sequence ID" value="KAI0087601.1"/>
    <property type="molecule type" value="Genomic_DNA"/>
</dbReference>
<reference evidence="1" key="1">
    <citation type="journal article" date="2021" name="Environ. Microbiol.">
        <title>Gene family expansions and transcriptome signatures uncover fungal adaptations to wood decay.</title>
        <authorList>
            <person name="Hage H."/>
            <person name="Miyauchi S."/>
            <person name="Viragh M."/>
            <person name="Drula E."/>
            <person name="Min B."/>
            <person name="Chaduli D."/>
            <person name="Navarro D."/>
            <person name="Favel A."/>
            <person name="Norest M."/>
            <person name="Lesage-Meessen L."/>
            <person name="Balint B."/>
            <person name="Merenyi Z."/>
            <person name="de Eugenio L."/>
            <person name="Morin E."/>
            <person name="Martinez A.T."/>
            <person name="Baldrian P."/>
            <person name="Stursova M."/>
            <person name="Martinez M.J."/>
            <person name="Novotny C."/>
            <person name="Magnuson J.K."/>
            <person name="Spatafora J.W."/>
            <person name="Maurice S."/>
            <person name="Pangilinan J."/>
            <person name="Andreopoulos W."/>
            <person name="LaButti K."/>
            <person name="Hundley H."/>
            <person name="Na H."/>
            <person name="Kuo A."/>
            <person name="Barry K."/>
            <person name="Lipzen A."/>
            <person name="Henrissat B."/>
            <person name="Riley R."/>
            <person name="Ahrendt S."/>
            <person name="Nagy L.G."/>
            <person name="Grigoriev I.V."/>
            <person name="Martin F."/>
            <person name="Rosso M.N."/>
        </authorList>
    </citation>
    <scope>NUCLEOTIDE SEQUENCE</scope>
    <source>
        <strain evidence="1">CBS 384.51</strain>
    </source>
</reference>
<comment type="caution">
    <text evidence="1">The sequence shown here is derived from an EMBL/GenBank/DDBJ whole genome shotgun (WGS) entry which is preliminary data.</text>
</comment>
<organism evidence="1 2">
    <name type="scientific">Irpex rosettiformis</name>
    <dbReference type="NCBI Taxonomy" id="378272"/>
    <lineage>
        <taxon>Eukaryota</taxon>
        <taxon>Fungi</taxon>
        <taxon>Dikarya</taxon>
        <taxon>Basidiomycota</taxon>
        <taxon>Agaricomycotina</taxon>
        <taxon>Agaricomycetes</taxon>
        <taxon>Polyporales</taxon>
        <taxon>Irpicaceae</taxon>
        <taxon>Irpex</taxon>
    </lineage>
</organism>
<sequence length="386" mass="41671">MDALNNTTVRVPLAPSAGFCIKSTALQPAVCKVSGTFVDDAAGSAASALSASGGNTNMIAIARGQKVFINVAWDANVPPPPDASNDEIHRAMAGEQDADEGSFATGGAWFVPVIVSEPRNDLDKAGKPSIIFDCVYNSSLKSRCLRDPEFRAFLIELGIQRIEDQHSVALSRHLGTPNIASKGKLAPRTVLVPLRLYPEAHPLRQESAKRKVSLIQEVDSQTVPTSTHESKESKPKGILKNTANANSKNPPSGSGSERADTKANVRPNFDWVKEGDRIRLNVYSPNVTRVQVENATLDVEPRRIILTVPNAPSSSFSSSTTTTPSNSDSSWTLDIDLTLPDAHLMAQFGGTSGEDSVLMLKRQREFDVDSAKAEWDVKQGRLTVWV</sequence>
<evidence type="ECO:0000313" key="2">
    <source>
        <dbReference type="Proteomes" id="UP001055072"/>
    </source>
</evidence>
<accession>A0ACB8U035</accession>
<keyword evidence="2" id="KW-1185">Reference proteome</keyword>
<dbReference type="Proteomes" id="UP001055072">
    <property type="component" value="Unassembled WGS sequence"/>
</dbReference>